<dbReference type="SMART" id="SM00382">
    <property type="entry name" value="AAA"/>
    <property type="match status" value="1"/>
</dbReference>
<dbReference type="InterPro" id="IPR003439">
    <property type="entry name" value="ABC_transporter-like_ATP-bd"/>
</dbReference>
<evidence type="ECO:0000256" key="1">
    <source>
        <dbReference type="ARBA" id="ARBA00022448"/>
    </source>
</evidence>
<evidence type="ECO:0000256" key="2">
    <source>
        <dbReference type="ARBA" id="ARBA00022741"/>
    </source>
</evidence>
<dbReference type="Pfam" id="PF00005">
    <property type="entry name" value="ABC_tran"/>
    <property type="match status" value="2"/>
</dbReference>
<keyword evidence="3" id="KW-0067">ATP-binding</keyword>
<evidence type="ECO:0000313" key="5">
    <source>
        <dbReference type="EMBL" id="EKM31611.1"/>
    </source>
</evidence>
<dbReference type="InterPro" id="IPR050095">
    <property type="entry name" value="ECF_ABC_transporter_ATP-bd"/>
</dbReference>
<keyword evidence="2" id="KW-0547">Nucleotide-binding</keyword>
<proteinExistence type="predicted"/>
<dbReference type="CDD" id="cd00267">
    <property type="entry name" value="ABC_ATPase"/>
    <property type="match status" value="1"/>
</dbReference>
<dbReference type="InterPro" id="IPR027417">
    <property type="entry name" value="P-loop_NTPase"/>
</dbReference>
<dbReference type="SUPFAM" id="SSF52540">
    <property type="entry name" value="P-loop containing nucleoside triphosphate hydrolases"/>
    <property type="match status" value="2"/>
</dbReference>
<organism evidence="5 6">
    <name type="scientific">Vibrio harveyi</name>
    <name type="common">Beneckea harveyi</name>
    <dbReference type="NCBI Taxonomy" id="669"/>
    <lineage>
        <taxon>Bacteria</taxon>
        <taxon>Pseudomonadati</taxon>
        <taxon>Pseudomonadota</taxon>
        <taxon>Gammaproteobacteria</taxon>
        <taxon>Vibrionales</taxon>
        <taxon>Vibrionaceae</taxon>
        <taxon>Vibrio</taxon>
    </lineage>
</organism>
<evidence type="ECO:0000259" key="4">
    <source>
        <dbReference type="PROSITE" id="PS50893"/>
    </source>
</evidence>
<dbReference type="GO" id="GO:0016887">
    <property type="term" value="F:ATP hydrolysis activity"/>
    <property type="evidence" value="ECO:0007669"/>
    <property type="project" value="InterPro"/>
</dbReference>
<feature type="non-terminal residue" evidence="5">
    <location>
        <position position="368"/>
    </location>
</feature>
<dbReference type="STRING" id="669.AL538_25605"/>
<reference evidence="5 6" key="1">
    <citation type="submission" date="2012-10" db="EMBL/GenBank/DDBJ databases">
        <title>Genome sequence of Vibrio Cholerae HENC-02.</title>
        <authorList>
            <person name="Eppinger M."/>
            <person name="Hasan N.A."/>
            <person name="Sengamalay N."/>
            <person name="Hine E."/>
            <person name="Su Q."/>
            <person name="Daugherty S.C."/>
            <person name="Young S."/>
            <person name="Sadzewicz L."/>
            <person name="Tallon L."/>
            <person name="Cebula T.A."/>
            <person name="Ravel J."/>
            <person name="Colwell R.R."/>
        </authorList>
    </citation>
    <scope>NUCLEOTIDE SEQUENCE [LARGE SCALE GENOMIC DNA]</scope>
    <source>
        <strain evidence="5 6">HENC-02</strain>
    </source>
</reference>
<evidence type="ECO:0000256" key="3">
    <source>
        <dbReference type="ARBA" id="ARBA00022840"/>
    </source>
</evidence>
<sequence length="368" mass="42117">MIFEISQDDNLTRALIEDLDLSHLTESGFRVLSTGETRRVMLARALAAKPDLVLLDNPFTGLDVAHRASLAAYLQTLSQSVQMLITFSRESDMPDWIERIALFSGGKLDSTMDKQSWDQHPIIAQIKSQSEKQSEEMMTLIRQHQHSTHFDNPIFELKNGKVEYTEKTIFTDLNWRIDKGQHWQVKGPNGCGKSTLLGLIFGDHPQCYSNDIHIFGKKRGTGETIWEIKQHIGMVSSALHLQYRVNCSALEVILSGFYDSIGLYSQPSKKEISIAKEWLTILHMTQYEKTSFKQLEYGQQRLLLIARAIVKQPTLLILDEPYQGLDYLGRVLVKNTLELIAKEHLSQLLYVSHYQEDGLDSIQNYLEF</sequence>
<keyword evidence="1" id="KW-0813">Transport</keyword>
<dbReference type="PANTHER" id="PTHR43553:SF3">
    <property type="entry name" value="ABC TRANSPORTER ATP-BINDING PROTEIN MODF"/>
    <property type="match status" value="1"/>
</dbReference>
<gene>
    <name evidence="5" type="ORF">VCHENC02_2763A</name>
</gene>
<dbReference type="PROSITE" id="PS50893">
    <property type="entry name" value="ABC_TRANSPORTER_2"/>
    <property type="match status" value="1"/>
</dbReference>
<dbReference type="Proteomes" id="UP000008367">
    <property type="component" value="Unassembled WGS sequence"/>
</dbReference>
<accession>A0A454CYW6</accession>
<dbReference type="AlphaFoldDB" id="A0A454CYW6"/>
<name>A0A454CYW6_VIBHA</name>
<comment type="caution">
    <text evidence="5">The sequence shown here is derived from an EMBL/GenBank/DDBJ whole genome shotgun (WGS) entry which is preliminary data.</text>
</comment>
<dbReference type="EMBL" id="AJSR01001113">
    <property type="protein sequence ID" value="EKM31611.1"/>
    <property type="molecule type" value="Genomic_DNA"/>
</dbReference>
<dbReference type="GO" id="GO:0042626">
    <property type="term" value="F:ATPase-coupled transmembrane transporter activity"/>
    <property type="evidence" value="ECO:0007669"/>
    <property type="project" value="TreeGrafter"/>
</dbReference>
<dbReference type="FunFam" id="3.40.50.300:FF:000866">
    <property type="entry name" value="Molybdate ABC transporter ATP-binding protein ModF"/>
    <property type="match status" value="1"/>
</dbReference>
<dbReference type="PANTHER" id="PTHR43553">
    <property type="entry name" value="HEAVY METAL TRANSPORTER"/>
    <property type="match status" value="1"/>
</dbReference>
<dbReference type="GO" id="GO:0043190">
    <property type="term" value="C:ATP-binding cassette (ABC) transporter complex"/>
    <property type="evidence" value="ECO:0007669"/>
    <property type="project" value="TreeGrafter"/>
</dbReference>
<evidence type="ECO:0000313" key="6">
    <source>
        <dbReference type="Proteomes" id="UP000008367"/>
    </source>
</evidence>
<protein>
    <submittedName>
        <fullName evidence="5">ABC transporter family protein</fullName>
    </submittedName>
</protein>
<dbReference type="GO" id="GO:0005524">
    <property type="term" value="F:ATP binding"/>
    <property type="evidence" value="ECO:0007669"/>
    <property type="project" value="UniProtKB-KW"/>
</dbReference>
<dbReference type="InterPro" id="IPR003593">
    <property type="entry name" value="AAA+_ATPase"/>
</dbReference>
<dbReference type="Gene3D" id="3.40.50.300">
    <property type="entry name" value="P-loop containing nucleotide triphosphate hydrolases"/>
    <property type="match status" value="2"/>
</dbReference>
<feature type="domain" description="ABC transporter" evidence="4">
    <location>
        <begin position="148"/>
        <end position="366"/>
    </location>
</feature>